<gene>
    <name evidence="1" type="ORF">PILCRDRAFT_425739</name>
</gene>
<protein>
    <submittedName>
        <fullName evidence="1">Uncharacterized protein</fullName>
    </submittedName>
</protein>
<accession>A0A0C3FYW7</accession>
<name>A0A0C3FYW7_PILCF</name>
<dbReference type="HOGENOM" id="CLU_2705705_0_0_1"/>
<reference evidence="1 2" key="1">
    <citation type="submission" date="2014-04" db="EMBL/GenBank/DDBJ databases">
        <authorList>
            <consortium name="DOE Joint Genome Institute"/>
            <person name="Kuo A."/>
            <person name="Tarkka M."/>
            <person name="Buscot F."/>
            <person name="Kohler A."/>
            <person name="Nagy L.G."/>
            <person name="Floudas D."/>
            <person name="Copeland A."/>
            <person name="Barry K.W."/>
            <person name="Cichocki N."/>
            <person name="Veneault-Fourrey C."/>
            <person name="LaButti K."/>
            <person name="Lindquist E.A."/>
            <person name="Lipzen A."/>
            <person name="Lundell T."/>
            <person name="Morin E."/>
            <person name="Murat C."/>
            <person name="Sun H."/>
            <person name="Tunlid A."/>
            <person name="Henrissat B."/>
            <person name="Grigoriev I.V."/>
            <person name="Hibbett D.S."/>
            <person name="Martin F."/>
            <person name="Nordberg H.P."/>
            <person name="Cantor M.N."/>
            <person name="Hua S.X."/>
        </authorList>
    </citation>
    <scope>NUCLEOTIDE SEQUENCE [LARGE SCALE GENOMIC DNA]</scope>
    <source>
        <strain evidence="1 2">F 1598</strain>
    </source>
</reference>
<dbReference type="Proteomes" id="UP000054166">
    <property type="component" value="Unassembled WGS sequence"/>
</dbReference>
<keyword evidence="2" id="KW-1185">Reference proteome</keyword>
<sequence>MSGVDVYVICSSPDLTCIARDFEMHLKRHAHLPIRVLILSTIATSLVEAKFHMTADRHTHTRSSAATDLAGWV</sequence>
<organism evidence="1 2">
    <name type="scientific">Piloderma croceum (strain F 1598)</name>
    <dbReference type="NCBI Taxonomy" id="765440"/>
    <lineage>
        <taxon>Eukaryota</taxon>
        <taxon>Fungi</taxon>
        <taxon>Dikarya</taxon>
        <taxon>Basidiomycota</taxon>
        <taxon>Agaricomycotina</taxon>
        <taxon>Agaricomycetes</taxon>
        <taxon>Agaricomycetidae</taxon>
        <taxon>Atheliales</taxon>
        <taxon>Atheliaceae</taxon>
        <taxon>Piloderma</taxon>
    </lineage>
</organism>
<proteinExistence type="predicted"/>
<dbReference type="EMBL" id="KN832990">
    <property type="protein sequence ID" value="KIM83486.1"/>
    <property type="molecule type" value="Genomic_DNA"/>
</dbReference>
<evidence type="ECO:0000313" key="1">
    <source>
        <dbReference type="EMBL" id="KIM83486.1"/>
    </source>
</evidence>
<reference evidence="2" key="2">
    <citation type="submission" date="2015-01" db="EMBL/GenBank/DDBJ databases">
        <title>Evolutionary Origins and Diversification of the Mycorrhizal Mutualists.</title>
        <authorList>
            <consortium name="DOE Joint Genome Institute"/>
            <consortium name="Mycorrhizal Genomics Consortium"/>
            <person name="Kohler A."/>
            <person name="Kuo A."/>
            <person name="Nagy L.G."/>
            <person name="Floudas D."/>
            <person name="Copeland A."/>
            <person name="Barry K.W."/>
            <person name="Cichocki N."/>
            <person name="Veneault-Fourrey C."/>
            <person name="LaButti K."/>
            <person name="Lindquist E.A."/>
            <person name="Lipzen A."/>
            <person name="Lundell T."/>
            <person name="Morin E."/>
            <person name="Murat C."/>
            <person name="Riley R."/>
            <person name="Ohm R."/>
            <person name="Sun H."/>
            <person name="Tunlid A."/>
            <person name="Henrissat B."/>
            <person name="Grigoriev I.V."/>
            <person name="Hibbett D.S."/>
            <person name="Martin F."/>
        </authorList>
    </citation>
    <scope>NUCLEOTIDE SEQUENCE [LARGE SCALE GENOMIC DNA]</scope>
    <source>
        <strain evidence="2">F 1598</strain>
    </source>
</reference>
<dbReference type="InParanoid" id="A0A0C3FYW7"/>
<dbReference type="AlphaFoldDB" id="A0A0C3FYW7"/>
<evidence type="ECO:0000313" key="2">
    <source>
        <dbReference type="Proteomes" id="UP000054166"/>
    </source>
</evidence>